<gene>
    <name evidence="1" type="ORF">Tsubulata_041079</name>
</gene>
<dbReference type="EMBL" id="JAKUCV010004375">
    <property type="protein sequence ID" value="KAJ4835536.1"/>
    <property type="molecule type" value="Genomic_DNA"/>
</dbReference>
<name>A0A9Q0FSC5_9ROSI</name>
<organism evidence="1 2">
    <name type="scientific">Turnera subulata</name>
    <dbReference type="NCBI Taxonomy" id="218843"/>
    <lineage>
        <taxon>Eukaryota</taxon>
        <taxon>Viridiplantae</taxon>
        <taxon>Streptophyta</taxon>
        <taxon>Embryophyta</taxon>
        <taxon>Tracheophyta</taxon>
        <taxon>Spermatophyta</taxon>
        <taxon>Magnoliopsida</taxon>
        <taxon>eudicotyledons</taxon>
        <taxon>Gunneridae</taxon>
        <taxon>Pentapetalae</taxon>
        <taxon>rosids</taxon>
        <taxon>fabids</taxon>
        <taxon>Malpighiales</taxon>
        <taxon>Passifloraceae</taxon>
        <taxon>Turnera</taxon>
    </lineage>
</organism>
<comment type="caution">
    <text evidence="1">The sequence shown here is derived from an EMBL/GenBank/DDBJ whole genome shotgun (WGS) entry which is preliminary data.</text>
</comment>
<accession>A0A9Q0FSC5</accession>
<evidence type="ECO:0000313" key="2">
    <source>
        <dbReference type="Proteomes" id="UP001141552"/>
    </source>
</evidence>
<proteinExistence type="predicted"/>
<protein>
    <submittedName>
        <fullName evidence="1">Uncharacterized protein</fullName>
    </submittedName>
</protein>
<evidence type="ECO:0000313" key="1">
    <source>
        <dbReference type="EMBL" id="KAJ4835536.1"/>
    </source>
</evidence>
<feature type="non-terminal residue" evidence="1">
    <location>
        <position position="64"/>
    </location>
</feature>
<keyword evidence="2" id="KW-1185">Reference proteome</keyword>
<reference evidence="1" key="2">
    <citation type="journal article" date="2023" name="Plants (Basel)">
        <title>Annotation of the Turnera subulata (Passifloraceae) Draft Genome Reveals the S-Locus Evolved after the Divergence of Turneroideae from Passifloroideae in a Stepwise Manner.</title>
        <authorList>
            <person name="Henning P.M."/>
            <person name="Roalson E.H."/>
            <person name="Mir W."/>
            <person name="McCubbin A.G."/>
            <person name="Shore J.S."/>
        </authorList>
    </citation>
    <scope>NUCLEOTIDE SEQUENCE</scope>
    <source>
        <strain evidence="1">F60SS</strain>
    </source>
</reference>
<dbReference type="AlphaFoldDB" id="A0A9Q0FSC5"/>
<dbReference type="Proteomes" id="UP001141552">
    <property type="component" value="Unassembled WGS sequence"/>
</dbReference>
<sequence>EMELTVAVIISAQDNKHVFDEGDQGECIENQREDTQNVIVVLDTMGEGARIHIQRKKIVGLLVL</sequence>
<reference evidence="1" key="1">
    <citation type="submission" date="2022-02" db="EMBL/GenBank/DDBJ databases">
        <authorList>
            <person name="Henning P.M."/>
            <person name="McCubbin A.G."/>
            <person name="Shore J.S."/>
        </authorList>
    </citation>
    <scope>NUCLEOTIDE SEQUENCE</scope>
    <source>
        <strain evidence="1">F60SS</strain>
        <tissue evidence="1">Leaves</tissue>
    </source>
</reference>